<evidence type="ECO:0000313" key="16">
    <source>
        <dbReference type="Proteomes" id="UP000018468"/>
    </source>
</evidence>
<dbReference type="Gene3D" id="3.30.2010.30">
    <property type="match status" value="1"/>
</dbReference>
<dbReference type="SUPFAM" id="SSF48371">
    <property type="entry name" value="ARM repeat"/>
    <property type="match status" value="1"/>
</dbReference>
<dbReference type="FunFam" id="1.25.40.320:FF:000003">
    <property type="entry name" value="Aminopeptidase O isoform 1"/>
    <property type="match status" value="1"/>
</dbReference>
<dbReference type="STRING" id="7918.ENSLOCP00000011350"/>
<dbReference type="InterPro" id="IPR033577">
    <property type="entry name" value="AOPep"/>
</dbReference>
<name>W5MSJ1_LEPOC</name>
<dbReference type="SUPFAM" id="SSF63737">
    <property type="entry name" value="Leukotriene A4 hydrolase N-terminal domain"/>
    <property type="match status" value="1"/>
</dbReference>
<evidence type="ECO:0000256" key="1">
    <source>
        <dbReference type="ARBA" id="ARBA00001947"/>
    </source>
</evidence>
<evidence type="ECO:0000256" key="6">
    <source>
        <dbReference type="ARBA" id="ARBA00022723"/>
    </source>
</evidence>
<evidence type="ECO:0000256" key="9">
    <source>
        <dbReference type="ARBA" id="ARBA00023049"/>
    </source>
</evidence>
<feature type="region of interest" description="Disordered" evidence="13">
    <location>
        <begin position="112"/>
        <end position="136"/>
    </location>
</feature>
<comment type="cofactor">
    <cofactor evidence="1">
        <name>Zn(2+)</name>
        <dbReference type="ChEBI" id="CHEBI:29105"/>
    </cofactor>
</comment>
<dbReference type="GO" id="GO:0005730">
    <property type="term" value="C:nucleolus"/>
    <property type="evidence" value="ECO:0000318"/>
    <property type="project" value="GO_Central"/>
</dbReference>
<dbReference type="OrthoDB" id="79562at2759"/>
<dbReference type="Gene3D" id="1.10.390.10">
    <property type="entry name" value="Neutral Protease Domain 2"/>
    <property type="match status" value="1"/>
</dbReference>
<dbReference type="InterPro" id="IPR016024">
    <property type="entry name" value="ARM-type_fold"/>
</dbReference>
<sequence>MELNLDPSKDDLPLRANTSHMLVRHYVLDLAVHFERKVISGNIVLFFETGKDGDKLCNTVATEPHPQRLSPFKVETPEMSHFPLKGGSAYSAPSDTNDAGVCGGVRREASEAPGCHGDLQPPCEISSSKQDPSDLGDGESADFVLVLDCCDLSVLKVEEVDVASLRGIEELGKGCETAGRSNRVAGCPLSCGVRQLVTLPAESWEKQHDLYLQCSRAPGCGDLIFETDPWSLQVAKKGIKSPRDFPHVLRIWYETRPEGSSVRWTTDQSNRPCVYTMGSPINNRALFPCQEPPVAMSTWQATIKAPPECVVLLSGEEEAQPATDRKAGSCWCWFCYVTMPMPASTFTIAVGHWVEVKGEEAAATEKPVAPVSAAACSSLQFPCHHVDYPCRFQRAAARVQAVIPHRVFAPACLKELAGETLLPLLPPCLSAAHSALGVHPFSRLDVLLVPAGFSSLGMASPHMMFLSQSVLSGKNHLCGARLCHEIAHAWFGLAIGARDWTEEWISEGFATYLEDVFWARAQQLPQEEAEGQRELKAALRWRRLRDELQNSEEELQILRPNRERTGDVSDSGASLVKHGLNPEKIFMQVHYLKGYFLLYFLASKIGDDRFLKFFCQFVQKFHGQLILSQDFLNMLLESFQEIKRDGLTLEAIYRDWLDSAGVPEPLLEKSHSWLQNRLVEEVKEEVAKWIHFSHSHRKGSKRKRGERKEIFKEILPEQLVLLLEVLLEEPGLSVTTLRSLDRTYSLRAQDAEVRHRWCELIIKHKHTAAYRDVEHFLMQDQAMGVYLYGELMVHEDIRQQCVARKCFSLAQEEMDPASRKVVEEMIF</sequence>
<evidence type="ECO:0000256" key="10">
    <source>
        <dbReference type="ARBA" id="ARBA00023242"/>
    </source>
</evidence>
<evidence type="ECO:0000313" key="15">
    <source>
        <dbReference type="Ensembl" id="ENSLOCP00000011350.1"/>
    </source>
</evidence>
<proteinExistence type="inferred from homology"/>
<dbReference type="PANTHER" id="PTHR46627">
    <property type="entry name" value="AMINOPEPTIDASE O"/>
    <property type="match status" value="1"/>
</dbReference>
<evidence type="ECO:0000256" key="5">
    <source>
        <dbReference type="ARBA" id="ARBA00022670"/>
    </source>
</evidence>
<evidence type="ECO:0000256" key="3">
    <source>
        <dbReference type="ARBA" id="ARBA00010136"/>
    </source>
</evidence>
<dbReference type="FunFam" id="2.60.40.1730:FF:000008">
    <property type="entry name" value="aminopeptidase O isoform X1"/>
    <property type="match status" value="1"/>
</dbReference>
<dbReference type="eggNOG" id="KOG1047">
    <property type="taxonomic scope" value="Eukaryota"/>
</dbReference>
<evidence type="ECO:0000256" key="7">
    <source>
        <dbReference type="ARBA" id="ARBA00022801"/>
    </source>
</evidence>
<keyword evidence="16" id="KW-1185">Reference proteome</keyword>
<keyword evidence="6" id="KW-0479">Metal-binding</keyword>
<dbReference type="OMA" id="FARCSQA"/>
<reference evidence="16" key="1">
    <citation type="submission" date="2011-12" db="EMBL/GenBank/DDBJ databases">
        <title>The Draft Genome of Lepisosteus oculatus.</title>
        <authorList>
            <consortium name="The Broad Institute Genome Assembly &amp; Analysis Group"/>
            <consortium name="Computational R&amp;D Group"/>
            <consortium name="and Sequencing Platform"/>
            <person name="Di Palma F."/>
            <person name="Alfoldi J."/>
            <person name="Johnson J."/>
            <person name="Berlin A."/>
            <person name="Gnerre S."/>
            <person name="Jaffe D."/>
            <person name="MacCallum I."/>
            <person name="Young S."/>
            <person name="Walker B.J."/>
            <person name="Lander E.S."/>
            <person name="Lindblad-Toh K."/>
        </authorList>
    </citation>
    <scope>NUCLEOTIDE SEQUENCE [LARGE SCALE GENOMIC DNA]</scope>
</reference>
<keyword evidence="4" id="KW-0031">Aminopeptidase</keyword>
<feature type="domain" description="Peptidase M1 leukotriene A4 hydrolase/aminopeptidase C-terminal" evidence="14">
    <location>
        <begin position="677"/>
        <end position="826"/>
    </location>
</feature>
<evidence type="ECO:0000256" key="12">
    <source>
        <dbReference type="ARBA" id="ARBA00072072"/>
    </source>
</evidence>
<keyword evidence="8" id="KW-0862">Zinc</keyword>
<dbReference type="FunFam" id="3.30.2010.30:FF:000003">
    <property type="entry name" value="aminopeptidase O isoform X1"/>
    <property type="match status" value="1"/>
</dbReference>
<evidence type="ECO:0000256" key="2">
    <source>
        <dbReference type="ARBA" id="ARBA00004604"/>
    </source>
</evidence>
<dbReference type="Pfam" id="PF01433">
    <property type="entry name" value="Peptidase_M1"/>
    <property type="match status" value="1"/>
</dbReference>
<evidence type="ECO:0000256" key="13">
    <source>
        <dbReference type="SAM" id="MobiDB-lite"/>
    </source>
</evidence>
<dbReference type="Ensembl" id="ENSLOCT00000011366.1">
    <property type="protein sequence ID" value="ENSLOCP00000011350.1"/>
    <property type="gene ID" value="ENSLOCG00000009303.1"/>
</dbReference>
<dbReference type="GO" id="GO:0070006">
    <property type="term" value="F:metalloaminopeptidase activity"/>
    <property type="evidence" value="ECO:0007669"/>
    <property type="project" value="InterPro"/>
</dbReference>
<dbReference type="Pfam" id="PF09127">
    <property type="entry name" value="Leuk-A4-hydro_C"/>
    <property type="match status" value="1"/>
</dbReference>
<comment type="subcellular location">
    <subcellularLocation>
        <location evidence="2">Nucleus</location>
        <location evidence="2">Nucleolus</location>
    </subcellularLocation>
</comment>
<accession>W5MSJ1</accession>
<dbReference type="GO" id="GO:0006508">
    <property type="term" value="P:proteolysis"/>
    <property type="evidence" value="ECO:0007669"/>
    <property type="project" value="UniProtKB-KW"/>
</dbReference>
<dbReference type="Gene3D" id="1.25.40.320">
    <property type="entry name" value="Peptidase M1, leukotriene A4 hydrolase/aminopeptidase C-terminal domain"/>
    <property type="match status" value="1"/>
</dbReference>
<reference evidence="15" key="3">
    <citation type="submission" date="2025-09" db="UniProtKB">
        <authorList>
            <consortium name="Ensembl"/>
        </authorList>
    </citation>
    <scope>IDENTIFICATION</scope>
</reference>
<dbReference type="PANTHER" id="PTHR46627:SF1">
    <property type="entry name" value="AMINOPEPTIDASE O"/>
    <property type="match status" value="1"/>
</dbReference>
<keyword evidence="7" id="KW-0378">Hydrolase</keyword>
<dbReference type="InterPro" id="IPR014782">
    <property type="entry name" value="Peptidase_M1_dom"/>
</dbReference>
<reference evidence="15" key="2">
    <citation type="submission" date="2025-08" db="UniProtKB">
        <authorList>
            <consortium name="Ensembl"/>
        </authorList>
    </citation>
    <scope>IDENTIFICATION</scope>
</reference>
<dbReference type="InterPro" id="IPR027268">
    <property type="entry name" value="Peptidase_M4/M1_CTD_sf"/>
</dbReference>
<dbReference type="InParanoid" id="W5MSJ1"/>
<evidence type="ECO:0000256" key="4">
    <source>
        <dbReference type="ARBA" id="ARBA00022438"/>
    </source>
</evidence>
<keyword evidence="9" id="KW-0482">Metalloprotease</keyword>
<dbReference type="InterPro" id="IPR042097">
    <property type="entry name" value="Aminopeptidase_N-like_N_sf"/>
</dbReference>
<dbReference type="InterPro" id="IPR015211">
    <property type="entry name" value="Peptidase_M1_C"/>
</dbReference>
<evidence type="ECO:0000259" key="14">
    <source>
        <dbReference type="SMART" id="SM01263"/>
    </source>
</evidence>
<dbReference type="Bgee" id="ENSLOCG00000009303">
    <property type="expression patterns" value="Expressed in muscle tissue and 13 other cell types or tissues"/>
</dbReference>
<comment type="function">
    <text evidence="11">Aminopeptidase which catalyzes the hydrolysis of amino acid residues from the N-terminus of peptide or protein substrates.</text>
</comment>
<dbReference type="GeneID" id="102685914"/>
<dbReference type="EMBL" id="AHAT01002925">
    <property type="status" value="NOT_ANNOTATED_CDS"/>
    <property type="molecule type" value="Genomic_DNA"/>
</dbReference>
<dbReference type="GO" id="GO:0008270">
    <property type="term" value="F:zinc ion binding"/>
    <property type="evidence" value="ECO:0007669"/>
    <property type="project" value="InterPro"/>
</dbReference>
<keyword evidence="5" id="KW-0645">Protease</keyword>
<evidence type="ECO:0000256" key="11">
    <source>
        <dbReference type="ARBA" id="ARBA00060332"/>
    </source>
</evidence>
<keyword evidence="10" id="KW-0539">Nucleus</keyword>
<dbReference type="KEGG" id="loc:102685914"/>
<dbReference type="FunCoup" id="W5MSJ1">
    <property type="interactions" value="128"/>
</dbReference>
<dbReference type="GeneTree" id="ENSGT00940000155211"/>
<dbReference type="SUPFAM" id="SSF55486">
    <property type="entry name" value="Metalloproteases ('zincins'), catalytic domain"/>
    <property type="match status" value="1"/>
</dbReference>
<dbReference type="SMART" id="SM01263">
    <property type="entry name" value="Leuk-A4-hydro_C"/>
    <property type="match status" value="1"/>
</dbReference>
<dbReference type="Gene3D" id="2.60.40.1730">
    <property type="entry name" value="tricorn interacting facor f3 domain"/>
    <property type="match status" value="1"/>
</dbReference>
<organism evidence="15 16">
    <name type="scientific">Lepisosteus oculatus</name>
    <name type="common">Spotted gar</name>
    <dbReference type="NCBI Taxonomy" id="7918"/>
    <lineage>
        <taxon>Eukaryota</taxon>
        <taxon>Metazoa</taxon>
        <taxon>Chordata</taxon>
        <taxon>Craniata</taxon>
        <taxon>Vertebrata</taxon>
        <taxon>Euteleostomi</taxon>
        <taxon>Actinopterygii</taxon>
        <taxon>Neopterygii</taxon>
        <taxon>Holostei</taxon>
        <taxon>Semionotiformes</taxon>
        <taxon>Lepisosteidae</taxon>
        <taxon>Lepisosteus</taxon>
    </lineage>
</organism>
<comment type="similarity">
    <text evidence="3">Belongs to the peptidase M1 family.</text>
</comment>
<dbReference type="InterPro" id="IPR038502">
    <property type="entry name" value="M1_LTA-4_hydro/amino_C_sf"/>
</dbReference>
<dbReference type="FunFam" id="1.10.390.10:FF:000014">
    <property type="entry name" value="aminopeptidase O isoform X1"/>
    <property type="match status" value="1"/>
</dbReference>
<dbReference type="AlphaFoldDB" id="W5MSJ1"/>
<evidence type="ECO:0000256" key="8">
    <source>
        <dbReference type="ARBA" id="ARBA00022833"/>
    </source>
</evidence>
<protein>
    <recommendedName>
        <fullName evidence="12">Aminopeptidase O</fullName>
    </recommendedName>
</protein>
<dbReference type="CTD" id="84909"/>
<dbReference type="Proteomes" id="UP000018468">
    <property type="component" value="Linkage group LG2"/>
</dbReference>